<sequence length="154" mass="17571">MMVSTGGKAPWRPSNVVAARFTFINEVRGLRKDSQQRLIAATKDLGNAAKNKDLDLQRETVKKDVLNILRNDTQREQDGVFSLLSSWDMMDAIKSAIHGEKKQETSPVPAMTPKHHDTTNTTTHGTINGHRYYTRSKNKSRRHCPYLSRNRPQR</sequence>
<organism evidence="2 3">
    <name type="scientific">Fusarium poae</name>
    <dbReference type="NCBI Taxonomy" id="36050"/>
    <lineage>
        <taxon>Eukaryota</taxon>
        <taxon>Fungi</taxon>
        <taxon>Dikarya</taxon>
        <taxon>Ascomycota</taxon>
        <taxon>Pezizomycotina</taxon>
        <taxon>Sordariomycetes</taxon>
        <taxon>Hypocreomycetidae</taxon>
        <taxon>Hypocreales</taxon>
        <taxon>Nectriaceae</taxon>
        <taxon>Fusarium</taxon>
    </lineage>
</organism>
<accession>A0A1B8A578</accession>
<feature type="compositionally biased region" description="Low complexity" evidence="1">
    <location>
        <begin position="119"/>
        <end position="130"/>
    </location>
</feature>
<evidence type="ECO:0000256" key="1">
    <source>
        <dbReference type="SAM" id="MobiDB-lite"/>
    </source>
</evidence>
<name>A0A1B8A578_FUSPO</name>
<dbReference type="AlphaFoldDB" id="A0A1B8A578"/>
<protein>
    <submittedName>
        <fullName evidence="2">Uncharacterized protein</fullName>
    </submittedName>
</protein>
<proteinExistence type="predicted"/>
<reference evidence="2 3" key="1">
    <citation type="submission" date="2016-06" db="EMBL/GenBank/DDBJ databases">
        <title>Living apart together: crosstalk between the core and supernumerary genomes in a fungal plant pathogen.</title>
        <authorList>
            <person name="Vanheule A."/>
            <person name="Audenaert K."/>
            <person name="Warris S."/>
            <person name="Van De Geest H."/>
            <person name="Schijlen E."/>
            <person name="Hofte M."/>
            <person name="De Saeger S."/>
            <person name="Haesaert G."/>
            <person name="Waalwijk C."/>
            <person name="Van Der Lee T."/>
        </authorList>
    </citation>
    <scope>NUCLEOTIDE SEQUENCE [LARGE SCALE GENOMIC DNA]</scope>
    <source>
        <strain evidence="2 3">2516</strain>
    </source>
</reference>
<comment type="caution">
    <text evidence="2">The sequence shown here is derived from an EMBL/GenBank/DDBJ whole genome shotgun (WGS) entry which is preliminary data.</text>
</comment>
<keyword evidence="3" id="KW-1185">Reference proteome</keyword>
<feature type="compositionally biased region" description="Basic residues" evidence="1">
    <location>
        <begin position="132"/>
        <end position="144"/>
    </location>
</feature>
<dbReference type="EMBL" id="LYXU01000145">
    <property type="protein sequence ID" value="OBS15630.1"/>
    <property type="molecule type" value="Genomic_DNA"/>
</dbReference>
<evidence type="ECO:0000313" key="3">
    <source>
        <dbReference type="Proteomes" id="UP000091967"/>
    </source>
</evidence>
<feature type="region of interest" description="Disordered" evidence="1">
    <location>
        <begin position="99"/>
        <end position="154"/>
    </location>
</feature>
<dbReference type="Proteomes" id="UP000091967">
    <property type="component" value="Unassembled WGS sequence"/>
</dbReference>
<gene>
    <name evidence="2" type="ORF">FPOA_13573</name>
</gene>
<evidence type="ECO:0000313" key="2">
    <source>
        <dbReference type="EMBL" id="OBS15630.1"/>
    </source>
</evidence>